<dbReference type="Gene3D" id="2.60.120.620">
    <property type="entry name" value="q2cbj1_9rhob like domain"/>
    <property type="match status" value="1"/>
</dbReference>
<dbReference type="OrthoDB" id="9783171at2"/>
<evidence type="ECO:0000256" key="1">
    <source>
        <dbReference type="RuleBase" id="RU003682"/>
    </source>
</evidence>
<name>A0A6I4V1U4_9SPHN</name>
<reference evidence="3 4" key="1">
    <citation type="submission" date="2019-12" db="EMBL/GenBank/DDBJ databases">
        <title>Genomic-based taxomic classification of the family Erythrobacteraceae.</title>
        <authorList>
            <person name="Xu L."/>
        </authorList>
    </citation>
    <scope>NUCLEOTIDE SEQUENCE [LARGE SCALE GENOMIC DNA]</scope>
    <source>
        <strain evidence="3 4">SW-109</strain>
    </source>
</reference>
<dbReference type="InterPro" id="IPR005123">
    <property type="entry name" value="Oxoglu/Fe-dep_dioxygenase_dom"/>
</dbReference>
<dbReference type="GO" id="GO:0016491">
    <property type="term" value="F:oxidoreductase activity"/>
    <property type="evidence" value="ECO:0007669"/>
    <property type="project" value="UniProtKB-KW"/>
</dbReference>
<dbReference type="AlphaFoldDB" id="A0A6I4V1U4"/>
<dbReference type="EMBL" id="WTYP01000002">
    <property type="protein sequence ID" value="MXP47943.1"/>
    <property type="molecule type" value="Genomic_DNA"/>
</dbReference>
<proteinExistence type="inferred from homology"/>
<organism evidence="3 4">
    <name type="scientific">Pontixanthobacter luteolus</name>
    <dbReference type="NCBI Taxonomy" id="295089"/>
    <lineage>
        <taxon>Bacteria</taxon>
        <taxon>Pseudomonadati</taxon>
        <taxon>Pseudomonadota</taxon>
        <taxon>Alphaproteobacteria</taxon>
        <taxon>Sphingomonadales</taxon>
        <taxon>Erythrobacteraceae</taxon>
        <taxon>Pontixanthobacter</taxon>
    </lineage>
</organism>
<keyword evidence="1" id="KW-0560">Oxidoreductase</keyword>
<protein>
    <recommendedName>
        <fullName evidence="2">Fe2OG dioxygenase domain-containing protein</fullName>
    </recommendedName>
</protein>
<dbReference type="Proteomes" id="UP000471435">
    <property type="component" value="Unassembled WGS sequence"/>
</dbReference>
<evidence type="ECO:0000313" key="3">
    <source>
        <dbReference type="EMBL" id="MXP47943.1"/>
    </source>
</evidence>
<gene>
    <name evidence="3" type="ORF">GRI43_11160</name>
</gene>
<keyword evidence="1" id="KW-0408">Iron</keyword>
<accession>A0A6I4V1U4</accession>
<keyword evidence="4" id="KW-1185">Reference proteome</keyword>
<dbReference type="RefSeq" id="WP_160731179.1">
    <property type="nucleotide sequence ID" value="NZ_WTYP01000002.1"/>
</dbReference>
<dbReference type="PROSITE" id="PS51471">
    <property type="entry name" value="FE2OG_OXY"/>
    <property type="match status" value="1"/>
</dbReference>
<evidence type="ECO:0000259" key="2">
    <source>
        <dbReference type="PROSITE" id="PS51471"/>
    </source>
</evidence>
<dbReference type="GO" id="GO:0046872">
    <property type="term" value="F:metal ion binding"/>
    <property type="evidence" value="ECO:0007669"/>
    <property type="project" value="UniProtKB-KW"/>
</dbReference>
<sequence length="287" mass="32693">MSGNMSYNILQNADKAEIRNEPFPHIVIDDVLPKDIFERLSQSYPDPNRMSKDRRTMNNQRYNLLSRWGATEFPFEEASEEWGKFIEANESAAFVEQAFSLFPEYTSEENGETKINLEPYGPSLAQKIDTDPLVSFDEVKPRVTLAVNTPVKKSTSVRGPHTDHVRKAYVGLLYFRLPEDDSTGGDLEIFQWKDGRPKSHWPVAVDGDDVEQVKTIEYRPNRLILFLTNDRALHGVSPRSITPHWRRLVVISGWFPGVNYSDTDTMHGRLSGVAARIKGALRRALGK</sequence>
<comment type="caution">
    <text evidence="3">The sequence shown here is derived from an EMBL/GenBank/DDBJ whole genome shotgun (WGS) entry which is preliminary data.</text>
</comment>
<keyword evidence="1" id="KW-0479">Metal-binding</keyword>
<comment type="similarity">
    <text evidence="1">Belongs to the iron/ascorbate-dependent oxidoreductase family.</text>
</comment>
<feature type="domain" description="Fe2OG dioxygenase" evidence="2">
    <location>
        <begin position="140"/>
        <end position="257"/>
    </location>
</feature>
<evidence type="ECO:0000313" key="4">
    <source>
        <dbReference type="Proteomes" id="UP000471435"/>
    </source>
</evidence>